<sequence>MSPFIFPPTFQTFKMCLQLFSHRCWQYRPHLEVLFPGWELCMALEDYLRMFLLSVRDAPRITEMSISSVAYCRTRGTGDYPFLIVHLEDPDINDFPVRMKLQGFDDLVTVGPNSVKPRYDMGGKKSTLSIAHVRESVRKLVGTKRYDVLHTITFRWDVMEAGLVEPNIVDLLALAELSTKWDSSREGYPATLFFALNTLRLFNTVTTGCSKVAPPPGDAAAEMKSAILDAFPARRQRLQIDIDLRRRARQYNDVIELNELRALNAGLVAQVAHLQSTIERLEASLYNPRGIDPSDAMAAE</sequence>
<evidence type="ECO:0000313" key="2">
    <source>
        <dbReference type="Proteomes" id="UP000620124"/>
    </source>
</evidence>
<dbReference type="Proteomes" id="UP000620124">
    <property type="component" value="Unassembled WGS sequence"/>
</dbReference>
<evidence type="ECO:0000313" key="1">
    <source>
        <dbReference type="EMBL" id="KAF7369344.1"/>
    </source>
</evidence>
<dbReference type="EMBL" id="JACAZI010000002">
    <property type="protein sequence ID" value="KAF7369344.1"/>
    <property type="molecule type" value="Genomic_DNA"/>
</dbReference>
<organism evidence="1 2">
    <name type="scientific">Mycena venus</name>
    <dbReference type="NCBI Taxonomy" id="2733690"/>
    <lineage>
        <taxon>Eukaryota</taxon>
        <taxon>Fungi</taxon>
        <taxon>Dikarya</taxon>
        <taxon>Basidiomycota</taxon>
        <taxon>Agaricomycotina</taxon>
        <taxon>Agaricomycetes</taxon>
        <taxon>Agaricomycetidae</taxon>
        <taxon>Agaricales</taxon>
        <taxon>Marasmiineae</taxon>
        <taxon>Mycenaceae</taxon>
        <taxon>Mycena</taxon>
    </lineage>
</organism>
<dbReference type="OrthoDB" id="2898703at2759"/>
<dbReference type="AlphaFoldDB" id="A0A8H6Z1S8"/>
<keyword evidence="2" id="KW-1185">Reference proteome</keyword>
<proteinExistence type="predicted"/>
<gene>
    <name evidence="1" type="ORF">MVEN_00263000</name>
</gene>
<accession>A0A8H6Z1S8</accession>
<comment type="caution">
    <text evidence="1">The sequence shown here is derived from an EMBL/GenBank/DDBJ whole genome shotgun (WGS) entry which is preliminary data.</text>
</comment>
<name>A0A8H6Z1S8_9AGAR</name>
<reference evidence="1" key="1">
    <citation type="submission" date="2020-05" db="EMBL/GenBank/DDBJ databases">
        <title>Mycena genomes resolve the evolution of fungal bioluminescence.</title>
        <authorList>
            <person name="Tsai I.J."/>
        </authorList>
    </citation>
    <scope>NUCLEOTIDE SEQUENCE</scope>
    <source>
        <strain evidence="1">CCC161011</strain>
    </source>
</reference>
<protein>
    <submittedName>
        <fullName evidence="1">Uncharacterized protein</fullName>
    </submittedName>
</protein>